<comment type="caution">
    <text evidence="2">The sequence shown here is derived from an EMBL/GenBank/DDBJ whole genome shotgun (WGS) entry which is preliminary data.</text>
</comment>
<dbReference type="Gene3D" id="3.40.30.10">
    <property type="entry name" value="Glutaredoxin"/>
    <property type="match status" value="1"/>
</dbReference>
<dbReference type="SUPFAM" id="SSF52833">
    <property type="entry name" value="Thioredoxin-like"/>
    <property type="match status" value="1"/>
</dbReference>
<dbReference type="GO" id="GO:0016491">
    <property type="term" value="F:oxidoreductase activity"/>
    <property type="evidence" value="ECO:0007669"/>
    <property type="project" value="InterPro"/>
</dbReference>
<accession>A0AAD3H5X9</accession>
<dbReference type="PANTHER" id="PTHR13887:SF41">
    <property type="entry name" value="THIOREDOXIN SUPERFAMILY PROTEIN"/>
    <property type="match status" value="1"/>
</dbReference>
<protein>
    <recommendedName>
        <fullName evidence="1">DSBA-like thioredoxin domain-containing protein</fullName>
    </recommendedName>
</protein>
<sequence>MEDGGVEFEEYITKKYGAAAAKRFLGAKSQLDETAAKVGITFKKDRKIFPARRAHALMEHVKLTKGEDSEEANSIMTSLFENYFEQGLSPNSVDTLTLIVRNVFGEDSEEASKALMAAQDDEMLKHVLEKDSYHKHQGISGVPFFIIEKTDGESAKKTKPITFSGAYPPEFIASELEELMNE</sequence>
<organism evidence="2 3">
    <name type="scientific">Chaetoceros tenuissimus</name>
    <dbReference type="NCBI Taxonomy" id="426638"/>
    <lineage>
        <taxon>Eukaryota</taxon>
        <taxon>Sar</taxon>
        <taxon>Stramenopiles</taxon>
        <taxon>Ochrophyta</taxon>
        <taxon>Bacillariophyta</taxon>
        <taxon>Coscinodiscophyceae</taxon>
        <taxon>Chaetocerotophycidae</taxon>
        <taxon>Chaetocerotales</taxon>
        <taxon>Chaetocerotaceae</taxon>
        <taxon>Chaetoceros</taxon>
    </lineage>
</organism>
<feature type="domain" description="DSBA-like thioredoxin" evidence="1">
    <location>
        <begin position="23"/>
        <end position="176"/>
    </location>
</feature>
<dbReference type="EMBL" id="BLLK01000045">
    <property type="protein sequence ID" value="GFH51812.1"/>
    <property type="molecule type" value="Genomic_DNA"/>
</dbReference>
<dbReference type="Pfam" id="PF01323">
    <property type="entry name" value="DSBA"/>
    <property type="match status" value="1"/>
</dbReference>
<evidence type="ECO:0000313" key="2">
    <source>
        <dbReference type="EMBL" id="GFH51812.1"/>
    </source>
</evidence>
<proteinExistence type="predicted"/>
<keyword evidence="3" id="KW-1185">Reference proteome</keyword>
<name>A0AAD3H5X9_9STRA</name>
<evidence type="ECO:0000313" key="3">
    <source>
        <dbReference type="Proteomes" id="UP001054902"/>
    </source>
</evidence>
<evidence type="ECO:0000259" key="1">
    <source>
        <dbReference type="Pfam" id="PF01323"/>
    </source>
</evidence>
<dbReference type="AlphaFoldDB" id="A0AAD3H5X9"/>
<reference evidence="2 3" key="1">
    <citation type="journal article" date="2021" name="Sci. Rep.">
        <title>The genome of the diatom Chaetoceros tenuissimus carries an ancient integrated fragment of an extant virus.</title>
        <authorList>
            <person name="Hongo Y."/>
            <person name="Kimura K."/>
            <person name="Takaki Y."/>
            <person name="Yoshida Y."/>
            <person name="Baba S."/>
            <person name="Kobayashi G."/>
            <person name="Nagasaki K."/>
            <person name="Hano T."/>
            <person name="Tomaru Y."/>
        </authorList>
    </citation>
    <scope>NUCLEOTIDE SEQUENCE [LARGE SCALE GENOMIC DNA]</scope>
    <source>
        <strain evidence="2 3">NIES-3715</strain>
    </source>
</reference>
<gene>
    <name evidence="2" type="ORF">CTEN210_08288</name>
</gene>
<dbReference type="InterPro" id="IPR036249">
    <property type="entry name" value="Thioredoxin-like_sf"/>
</dbReference>
<dbReference type="InterPro" id="IPR001853">
    <property type="entry name" value="DSBA-like_thioredoxin_dom"/>
</dbReference>
<dbReference type="Proteomes" id="UP001054902">
    <property type="component" value="Unassembled WGS sequence"/>
</dbReference>
<dbReference type="PANTHER" id="PTHR13887">
    <property type="entry name" value="GLUTATHIONE S-TRANSFERASE KAPPA"/>
    <property type="match status" value="1"/>
</dbReference>